<evidence type="ECO:0000313" key="2">
    <source>
        <dbReference type="Proteomes" id="UP001497644"/>
    </source>
</evidence>
<gene>
    <name evidence="1" type="ORF">LPLAT_LOCUS7217</name>
</gene>
<proteinExistence type="predicted"/>
<protein>
    <submittedName>
        <fullName evidence="1">Uncharacterized protein</fullName>
    </submittedName>
</protein>
<organism evidence="1 2">
    <name type="scientific">Lasius platythorax</name>
    <dbReference type="NCBI Taxonomy" id="488582"/>
    <lineage>
        <taxon>Eukaryota</taxon>
        <taxon>Metazoa</taxon>
        <taxon>Ecdysozoa</taxon>
        <taxon>Arthropoda</taxon>
        <taxon>Hexapoda</taxon>
        <taxon>Insecta</taxon>
        <taxon>Pterygota</taxon>
        <taxon>Neoptera</taxon>
        <taxon>Endopterygota</taxon>
        <taxon>Hymenoptera</taxon>
        <taxon>Apocrita</taxon>
        <taxon>Aculeata</taxon>
        <taxon>Formicoidea</taxon>
        <taxon>Formicidae</taxon>
        <taxon>Formicinae</taxon>
        <taxon>Lasius</taxon>
        <taxon>Lasius</taxon>
    </lineage>
</organism>
<dbReference type="EMBL" id="OZ034826">
    <property type="protein sequence ID" value="CAL1681059.1"/>
    <property type="molecule type" value="Genomic_DNA"/>
</dbReference>
<keyword evidence="2" id="KW-1185">Reference proteome</keyword>
<evidence type="ECO:0000313" key="1">
    <source>
        <dbReference type="EMBL" id="CAL1681059.1"/>
    </source>
</evidence>
<name>A0AAV2NNZ3_9HYME</name>
<dbReference type="Proteomes" id="UP001497644">
    <property type="component" value="Chromosome 3"/>
</dbReference>
<accession>A0AAV2NNZ3</accession>
<dbReference type="AlphaFoldDB" id="A0AAV2NNZ3"/>
<reference evidence="1" key="1">
    <citation type="submission" date="2024-04" db="EMBL/GenBank/DDBJ databases">
        <authorList>
            <consortium name="Molecular Ecology Group"/>
        </authorList>
    </citation>
    <scope>NUCLEOTIDE SEQUENCE</scope>
</reference>
<sequence>MSSGPSKPKIRKKEDYVSHFQDAWLENVEYKNWLIKINEETGKCKLCWVTFTTKHDGEKAVKTHMNSIKHKRMIQNINSNQLLTTFIPQENLAENFKVAIAEMSQIYHSVSHHHSYLSIDCGIKLNSKIYDDSKLSKKIHCGRTKSESIVKNVLASKFIEMVL</sequence>